<dbReference type="OrthoDB" id="7595480at2"/>
<gene>
    <name evidence="3" type="ORF">DFR28_102663</name>
</gene>
<dbReference type="SMART" id="SM00530">
    <property type="entry name" value="HTH_XRE"/>
    <property type="match status" value="1"/>
</dbReference>
<feature type="domain" description="HTH cro/C1-type" evidence="2">
    <location>
        <begin position="20"/>
        <end position="75"/>
    </location>
</feature>
<dbReference type="InterPro" id="IPR010982">
    <property type="entry name" value="Lambda_DNA-bd_dom_sf"/>
</dbReference>
<dbReference type="Gene3D" id="1.10.260.40">
    <property type="entry name" value="lambda repressor-like DNA-binding domains"/>
    <property type="match status" value="1"/>
</dbReference>
<evidence type="ECO:0000313" key="3">
    <source>
        <dbReference type="EMBL" id="RBP51244.1"/>
    </source>
</evidence>
<dbReference type="GO" id="GO:0003677">
    <property type="term" value="F:DNA binding"/>
    <property type="evidence" value="ECO:0007669"/>
    <property type="project" value="InterPro"/>
</dbReference>
<dbReference type="SUPFAM" id="SSF47413">
    <property type="entry name" value="lambda repressor-like DNA-binding domains"/>
    <property type="match status" value="1"/>
</dbReference>
<dbReference type="RefSeq" id="WP_113954026.1">
    <property type="nucleotide sequence ID" value="NZ_QNRT01000002.1"/>
</dbReference>
<sequence length="109" mass="12383">MKISHLSPDKLIQQELGARLQKIRKQYDYTQTQLAEAAGIGVATLRRIEDGKDSQLSSWIKLMKALEMSNAIDQLLPESFNSPMAEALSRKRRSRASDSPSPIWRDELK</sequence>
<comment type="caution">
    <text evidence="3">The sequence shown here is derived from an EMBL/GenBank/DDBJ whole genome shotgun (WGS) entry which is preliminary data.</text>
</comment>
<accession>A0A395JNV8</accession>
<proteinExistence type="predicted"/>
<evidence type="ECO:0000256" key="1">
    <source>
        <dbReference type="SAM" id="MobiDB-lite"/>
    </source>
</evidence>
<evidence type="ECO:0000259" key="2">
    <source>
        <dbReference type="PROSITE" id="PS50943"/>
    </source>
</evidence>
<reference evidence="3 4" key="1">
    <citation type="submission" date="2018-06" db="EMBL/GenBank/DDBJ databases">
        <title>Genomic Encyclopedia of Type Strains, Phase IV (KMG-IV): sequencing the most valuable type-strain genomes for metagenomic binning, comparative biology and taxonomic classification.</title>
        <authorList>
            <person name="Goeker M."/>
        </authorList>
    </citation>
    <scope>NUCLEOTIDE SEQUENCE [LARGE SCALE GENOMIC DNA]</scope>
    <source>
        <strain evidence="3 4">DSM 24032</strain>
    </source>
</reference>
<keyword evidence="4" id="KW-1185">Reference proteome</keyword>
<dbReference type="PROSITE" id="PS50943">
    <property type="entry name" value="HTH_CROC1"/>
    <property type="match status" value="1"/>
</dbReference>
<dbReference type="EMBL" id="QNRT01000002">
    <property type="protein sequence ID" value="RBP51244.1"/>
    <property type="molecule type" value="Genomic_DNA"/>
</dbReference>
<protein>
    <submittedName>
        <fullName evidence="3">Helix-turn-helix protein</fullName>
    </submittedName>
</protein>
<dbReference type="InterPro" id="IPR001387">
    <property type="entry name" value="Cro/C1-type_HTH"/>
</dbReference>
<dbReference type="InParanoid" id="A0A395JNV8"/>
<organism evidence="3 4">
    <name type="scientific">Arenicella xantha</name>
    <dbReference type="NCBI Taxonomy" id="644221"/>
    <lineage>
        <taxon>Bacteria</taxon>
        <taxon>Pseudomonadati</taxon>
        <taxon>Pseudomonadota</taxon>
        <taxon>Gammaproteobacteria</taxon>
        <taxon>Arenicellales</taxon>
        <taxon>Arenicellaceae</taxon>
        <taxon>Arenicella</taxon>
    </lineage>
</organism>
<dbReference type="Pfam" id="PF01381">
    <property type="entry name" value="HTH_3"/>
    <property type="match status" value="1"/>
</dbReference>
<evidence type="ECO:0000313" key="4">
    <source>
        <dbReference type="Proteomes" id="UP000253083"/>
    </source>
</evidence>
<dbReference type="Proteomes" id="UP000253083">
    <property type="component" value="Unassembled WGS sequence"/>
</dbReference>
<dbReference type="CDD" id="cd00093">
    <property type="entry name" value="HTH_XRE"/>
    <property type="match status" value="1"/>
</dbReference>
<feature type="region of interest" description="Disordered" evidence="1">
    <location>
        <begin position="86"/>
        <end position="109"/>
    </location>
</feature>
<dbReference type="AlphaFoldDB" id="A0A395JNV8"/>
<name>A0A395JNV8_9GAMM</name>